<dbReference type="Pfam" id="PF01208">
    <property type="entry name" value="URO-D"/>
    <property type="match status" value="1"/>
</dbReference>
<dbReference type="PANTHER" id="PTHR21091">
    <property type="entry name" value="METHYLTETRAHYDROFOLATE:HOMOCYSTEINE METHYLTRANSFERASE RELATED"/>
    <property type="match status" value="1"/>
</dbReference>
<gene>
    <name evidence="2" type="ORF">EmuJ_000492200</name>
</gene>
<evidence type="ECO:0000259" key="1">
    <source>
        <dbReference type="Pfam" id="PF01208"/>
    </source>
</evidence>
<keyword evidence="3" id="KW-1185">Reference proteome</keyword>
<protein>
    <submittedName>
        <fullName evidence="2">Uroporphyrinogen decarboxylase</fullName>
    </submittedName>
</protein>
<sequence>MCEVARPRVDLQPGFALVTCTTSLSQLFCKPIMQSPPDSCIVQQLQRRHFSSKMFQERPIFLKKKQIKEEEVSVKLKFYHMNAEDNAVHDPRERALASNEPEGWKGNLDPCALYSTEEELEDRVMEMLDSFAFEGGRYIANLGHGIYPDVEPEKVAAFVDLVHRHSAHDIAT</sequence>
<evidence type="ECO:0000313" key="3">
    <source>
        <dbReference type="Proteomes" id="UP000017246"/>
    </source>
</evidence>
<dbReference type="InterPro" id="IPR038071">
    <property type="entry name" value="UROD/MetE-like_sf"/>
</dbReference>
<dbReference type="GO" id="GO:0006783">
    <property type="term" value="P:heme biosynthetic process"/>
    <property type="evidence" value="ECO:0007669"/>
    <property type="project" value="TreeGrafter"/>
</dbReference>
<dbReference type="AlphaFoldDB" id="A0A068Y649"/>
<dbReference type="PANTHER" id="PTHR21091:SF169">
    <property type="entry name" value="UROPORPHYRINOGEN DECARBOXYLASE"/>
    <property type="match status" value="1"/>
</dbReference>
<dbReference type="Proteomes" id="UP000017246">
    <property type="component" value="Unassembled WGS sequence"/>
</dbReference>
<name>A0A068Y649_ECHMU</name>
<dbReference type="SUPFAM" id="SSF51726">
    <property type="entry name" value="UROD/MetE-like"/>
    <property type="match status" value="1"/>
</dbReference>
<proteinExistence type="predicted"/>
<dbReference type="InterPro" id="IPR000257">
    <property type="entry name" value="Uroporphyrinogen_deCOase"/>
</dbReference>
<dbReference type="GO" id="GO:0004853">
    <property type="term" value="F:uroporphyrinogen decarboxylase activity"/>
    <property type="evidence" value="ECO:0007669"/>
    <property type="project" value="InterPro"/>
</dbReference>
<dbReference type="EMBL" id="LN902843">
    <property type="protein sequence ID" value="CDS37656.1"/>
    <property type="molecule type" value="Genomic_DNA"/>
</dbReference>
<organism evidence="2 3">
    <name type="scientific">Echinococcus multilocularis</name>
    <name type="common">Fox tapeworm</name>
    <dbReference type="NCBI Taxonomy" id="6211"/>
    <lineage>
        <taxon>Eukaryota</taxon>
        <taxon>Metazoa</taxon>
        <taxon>Spiralia</taxon>
        <taxon>Lophotrochozoa</taxon>
        <taxon>Platyhelminthes</taxon>
        <taxon>Cestoda</taxon>
        <taxon>Eucestoda</taxon>
        <taxon>Cyclophyllidea</taxon>
        <taxon>Taeniidae</taxon>
        <taxon>Echinococcus</taxon>
    </lineage>
</organism>
<dbReference type="Gene3D" id="3.20.20.210">
    <property type="match status" value="1"/>
</dbReference>
<reference evidence="2" key="1">
    <citation type="journal article" date="2013" name="Nature">
        <title>The genomes of four tapeworm species reveal adaptations to parasitism.</title>
        <authorList>
            <person name="Tsai I.J."/>
            <person name="Zarowiecki M."/>
            <person name="Holroyd N."/>
            <person name="Garciarrubio A."/>
            <person name="Sanchez-Flores A."/>
            <person name="Brooks K.L."/>
            <person name="Tracey A."/>
            <person name="Bobes R.J."/>
            <person name="Fragoso G."/>
            <person name="Sciutto E."/>
            <person name="Aslett M."/>
            <person name="Beasley H."/>
            <person name="Bennett H.M."/>
            <person name="Cai J."/>
            <person name="Camicia F."/>
            <person name="Clark R."/>
            <person name="Cucher M."/>
            <person name="De Silva N."/>
            <person name="Day T.A."/>
            <person name="Deplazes P."/>
            <person name="Estrada K."/>
            <person name="Fernandez C."/>
            <person name="Holland P.W."/>
            <person name="Hou J."/>
            <person name="Hu S."/>
            <person name="Huckvale T."/>
            <person name="Hung S.S."/>
            <person name="Kamenetzky L."/>
            <person name="Keane J.A."/>
            <person name="Kiss F."/>
            <person name="Koziol U."/>
            <person name="Lambert O."/>
            <person name="Liu K."/>
            <person name="Luo X."/>
            <person name="Luo Y."/>
            <person name="Macchiaroli N."/>
            <person name="Nichol S."/>
            <person name="Paps J."/>
            <person name="Parkinson J."/>
            <person name="Pouchkina-Stantcheva N."/>
            <person name="Riddiford N."/>
            <person name="Rosenzvit M."/>
            <person name="Salinas G."/>
            <person name="Wasmuth J.D."/>
            <person name="Zamanian M."/>
            <person name="Zheng Y."/>
            <person name="Cai X."/>
            <person name="Soberon X."/>
            <person name="Olson P.D."/>
            <person name="Laclette J.P."/>
            <person name="Brehm K."/>
            <person name="Berriman M."/>
            <person name="Garciarrubio A."/>
            <person name="Bobes R.J."/>
            <person name="Fragoso G."/>
            <person name="Sanchez-Flores A."/>
            <person name="Estrada K."/>
            <person name="Cevallos M.A."/>
            <person name="Morett E."/>
            <person name="Gonzalez V."/>
            <person name="Portillo T."/>
            <person name="Ochoa-Leyva A."/>
            <person name="Jose M.V."/>
            <person name="Sciutto E."/>
            <person name="Landa A."/>
            <person name="Jimenez L."/>
            <person name="Valdes V."/>
            <person name="Carrero J.C."/>
            <person name="Larralde C."/>
            <person name="Morales-Montor J."/>
            <person name="Limon-Lason J."/>
            <person name="Soberon X."/>
            <person name="Laclette J.P."/>
        </authorList>
    </citation>
    <scope>NUCLEOTIDE SEQUENCE [LARGE SCALE GENOMIC DNA]</scope>
</reference>
<dbReference type="STRING" id="6211.A0A068Y649"/>
<reference evidence="2" key="2">
    <citation type="submission" date="2015-11" db="EMBL/GenBank/DDBJ databases">
        <authorList>
            <person name="Zhang Y."/>
            <person name="Guo Z."/>
        </authorList>
    </citation>
    <scope>NUCLEOTIDE SEQUENCE</scope>
</reference>
<feature type="domain" description="Uroporphyrinogen decarboxylase (URO-D)" evidence="1">
    <location>
        <begin position="105"/>
        <end position="165"/>
    </location>
</feature>
<dbReference type="eggNOG" id="KOG2872">
    <property type="taxonomic scope" value="Eukaryota"/>
</dbReference>
<dbReference type="GO" id="GO:0005829">
    <property type="term" value="C:cytosol"/>
    <property type="evidence" value="ECO:0007669"/>
    <property type="project" value="TreeGrafter"/>
</dbReference>
<evidence type="ECO:0000313" key="2">
    <source>
        <dbReference type="EMBL" id="CDS37656.1"/>
    </source>
</evidence>
<dbReference type="OrthoDB" id="339900at2759"/>
<accession>A0A068Y649</accession>